<dbReference type="VEuPathDB" id="VectorBase:GPAI047674"/>
<keyword evidence="2" id="KW-1185">Reference proteome</keyword>
<proteinExistence type="predicted"/>
<reference evidence="2" key="1">
    <citation type="submission" date="2014-03" db="EMBL/GenBank/DDBJ databases">
        <authorList>
            <person name="Aksoy S."/>
            <person name="Warren W."/>
            <person name="Wilson R.K."/>
        </authorList>
    </citation>
    <scope>NUCLEOTIDE SEQUENCE [LARGE SCALE GENOMIC DNA]</scope>
    <source>
        <strain evidence="2">IAEA</strain>
    </source>
</reference>
<dbReference type="AlphaFoldDB" id="A0A1B0AJC6"/>
<organism evidence="1 2">
    <name type="scientific">Glossina pallidipes</name>
    <name type="common">Tsetse fly</name>
    <dbReference type="NCBI Taxonomy" id="7398"/>
    <lineage>
        <taxon>Eukaryota</taxon>
        <taxon>Metazoa</taxon>
        <taxon>Ecdysozoa</taxon>
        <taxon>Arthropoda</taxon>
        <taxon>Hexapoda</taxon>
        <taxon>Insecta</taxon>
        <taxon>Pterygota</taxon>
        <taxon>Neoptera</taxon>
        <taxon>Endopterygota</taxon>
        <taxon>Diptera</taxon>
        <taxon>Brachycera</taxon>
        <taxon>Muscomorpha</taxon>
        <taxon>Hippoboscoidea</taxon>
        <taxon>Glossinidae</taxon>
        <taxon>Glossina</taxon>
    </lineage>
</organism>
<reference evidence="1" key="2">
    <citation type="submission" date="2020-05" db="UniProtKB">
        <authorList>
            <consortium name="EnsemblMetazoa"/>
        </authorList>
    </citation>
    <scope>IDENTIFICATION</scope>
    <source>
        <strain evidence="1">IAEA</strain>
    </source>
</reference>
<protein>
    <submittedName>
        <fullName evidence="1">Uncharacterized protein</fullName>
    </submittedName>
</protein>
<accession>A0A1B0AJC6</accession>
<dbReference type="Proteomes" id="UP000092445">
    <property type="component" value="Unassembled WGS sequence"/>
</dbReference>
<dbReference type="EnsemblMetazoa" id="GPAI047674-RA">
    <property type="protein sequence ID" value="GPAI047674-PA"/>
    <property type="gene ID" value="GPAI047674"/>
</dbReference>
<name>A0A1B0AJC6_GLOPL</name>
<evidence type="ECO:0000313" key="2">
    <source>
        <dbReference type="Proteomes" id="UP000092445"/>
    </source>
</evidence>
<evidence type="ECO:0000313" key="1">
    <source>
        <dbReference type="EnsemblMetazoa" id="GPAI047674-PA"/>
    </source>
</evidence>
<sequence>MNAIVIEFFFKKSYPQGEDKWMTCSDVNQAMLLRNYAYTTFQSTGSVDDWRLYFRYWNKAKKIIRKERTKYFVNMFVGMDPSTMWRMLGRLGFTKGNDSPFSFGVEEVNDNFVNVPNCDLPVDSES</sequence>